<comment type="cofactor">
    <cofactor evidence="1">
        <name>heme</name>
        <dbReference type="ChEBI" id="CHEBI:30413"/>
    </cofactor>
</comment>
<evidence type="ECO:0000313" key="9">
    <source>
        <dbReference type="EMBL" id="TVY55045.1"/>
    </source>
</evidence>
<proteinExistence type="inferred from homology"/>
<protein>
    <submittedName>
        <fullName evidence="9">Uncharacterized protein</fullName>
    </submittedName>
</protein>
<keyword evidence="7" id="KW-0503">Monooxygenase</keyword>
<gene>
    <name evidence="9" type="ORF">LCER1_G005345</name>
</gene>
<dbReference type="GO" id="GO:0046872">
    <property type="term" value="F:metal ion binding"/>
    <property type="evidence" value="ECO:0007669"/>
    <property type="project" value="UniProtKB-KW"/>
</dbReference>
<keyword evidence="8" id="KW-0812">Transmembrane</keyword>
<keyword evidence="4" id="KW-0479">Metal-binding</keyword>
<evidence type="ECO:0000256" key="2">
    <source>
        <dbReference type="ARBA" id="ARBA00010617"/>
    </source>
</evidence>
<reference evidence="9 10" key="1">
    <citation type="submission" date="2018-05" db="EMBL/GenBank/DDBJ databases">
        <title>Whole genome sequencing for identification of molecular markers to develop diagnostic detection tools for the regulated plant pathogen Lachnellula willkommii.</title>
        <authorList>
            <person name="Giroux E."/>
            <person name="Bilodeau G."/>
        </authorList>
    </citation>
    <scope>NUCLEOTIDE SEQUENCE [LARGE SCALE GENOMIC DNA]</scope>
    <source>
        <strain evidence="9 10">CBS 625.97</strain>
    </source>
</reference>
<dbReference type="EMBL" id="QGMG01000281">
    <property type="protein sequence ID" value="TVY55045.1"/>
    <property type="molecule type" value="Genomic_DNA"/>
</dbReference>
<evidence type="ECO:0000256" key="6">
    <source>
        <dbReference type="ARBA" id="ARBA00023004"/>
    </source>
</evidence>
<sequence length="170" mass="19205">MGLFSILATAGDAGSLRLGIATVVIALLVYKVIQRRRQHEMRRGGISQKHGCMRMETALPYRWPFALDILKKQYDALPSQRLLAFQSQYFDKIGPNVRLGLFGQEGYMTTDPKNMEAILSTHSEGTLGPWVSTFHWLYKTKKLKAACAVVKQYAEHFVAQALEDRETNGQ</sequence>
<evidence type="ECO:0000256" key="3">
    <source>
        <dbReference type="ARBA" id="ARBA00022617"/>
    </source>
</evidence>
<dbReference type="PANTHER" id="PTHR24287:SF1">
    <property type="entry name" value="P450, PUTATIVE (EUROFUNG)-RELATED"/>
    <property type="match status" value="1"/>
</dbReference>
<keyword evidence="10" id="KW-1185">Reference proteome</keyword>
<evidence type="ECO:0000256" key="7">
    <source>
        <dbReference type="ARBA" id="ARBA00023033"/>
    </source>
</evidence>
<evidence type="ECO:0000256" key="4">
    <source>
        <dbReference type="ARBA" id="ARBA00022723"/>
    </source>
</evidence>
<keyword evidence="3" id="KW-0349">Heme</keyword>
<evidence type="ECO:0000256" key="8">
    <source>
        <dbReference type="SAM" id="Phobius"/>
    </source>
</evidence>
<dbReference type="PANTHER" id="PTHR24287">
    <property type="entry name" value="P450, PUTATIVE (EUROFUNG)-RELATED"/>
    <property type="match status" value="1"/>
</dbReference>
<keyword evidence="6" id="KW-0408">Iron</keyword>
<name>A0A7D8UQ95_9HELO</name>
<keyword evidence="5" id="KW-0560">Oxidoreductase</keyword>
<comment type="similarity">
    <text evidence="2">Belongs to the cytochrome P450 family.</text>
</comment>
<evidence type="ECO:0000256" key="1">
    <source>
        <dbReference type="ARBA" id="ARBA00001971"/>
    </source>
</evidence>
<dbReference type="InterPro" id="IPR047146">
    <property type="entry name" value="Cyt_P450_E_CYP52_fungi"/>
</dbReference>
<feature type="transmembrane region" description="Helical" evidence="8">
    <location>
        <begin position="15"/>
        <end position="33"/>
    </location>
</feature>
<dbReference type="Proteomes" id="UP000481288">
    <property type="component" value="Unassembled WGS sequence"/>
</dbReference>
<dbReference type="GO" id="GO:0004497">
    <property type="term" value="F:monooxygenase activity"/>
    <property type="evidence" value="ECO:0007669"/>
    <property type="project" value="UniProtKB-KW"/>
</dbReference>
<dbReference type="AlphaFoldDB" id="A0A7D8UQ95"/>
<evidence type="ECO:0000256" key="5">
    <source>
        <dbReference type="ARBA" id="ARBA00023002"/>
    </source>
</evidence>
<comment type="caution">
    <text evidence="9">The sequence shown here is derived from an EMBL/GenBank/DDBJ whole genome shotgun (WGS) entry which is preliminary data.</text>
</comment>
<keyword evidence="8" id="KW-1133">Transmembrane helix</keyword>
<evidence type="ECO:0000313" key="10">
    <source>
        <dbReference type="Proteomes" id="UP000481288"/>
    </source>
</evidence>
<organism evidence="9 10">
    <name type="scientific">Lachnellula cervina</name>
    <dbReference type="NCBI Taxonomy" id="1316786"/>
    <lineage>
        <taxon>Eukaryota</taxon>
        <taxon>Fungi</taxon>
        <taxon>Dikarya</taxon>
        <taxon>Ascomycota</taxon>
        <taxon>Pezizomycotina</taxon>
        <taxon>Leotiomycetes</taxon>
        <taxon>Helotiales</taxon>
        <taxon>Lachnaceae</taxon>
        <taxon>Lachnellula</taxon>
    </lineage>
</organism>
<accession>A0A7D8UQ95</accession>
<keyword evidence="8" id="KW-0472">Membrane</keyword>
<dbReference type="OrthoDB" id="1470350at2759"/>